<dbReference type="Gene3D" id="2.60.40.1150">
    <property type="match status" value="1"/>
</dbReference>
<dbReference type="GO" id="GO:0016192">
    <property type="term" value="P:vesicle-mediated transport"/>
    <property type="evidence" value="ECO:0007669"/>
    <property type="project" value="InterPro"/>
</dbReference>
<protein>
    <recommendedName>
        <fullName evidence="7">Beta-adaptin appendage C-terminal subdomain domain-containing protein</fullName>
    </recommendedName>
</protein>
<dbReference type="EMBL" id="MBFR01000061">
    <property type="protein sequence ID" value="PVU95231.1"/>
    <property type="molecule type" value="Genomic_DNA"/>
</dbReference>
<keyword evidence="9" id="KW-1185">Reference proteome</keyword>
<comment type="caution">
    <text evidence="8">The sequence shown here is derived from an EMBL/GenBank/DDBJ whole genome shotgun (WGS) entry which is preliminary data.</text>
</comment>
<evidence type="ECO:0000313" key="8">
    <source>
        <dbReference type="EMBL" id="PVU95231.1"/>
    </source>
</evidence>
<evidence type="ECO:0000256" key="5">
    <source>
        <dbReference type="ARBA" id="ARBA00023136"/>
    </source>
</evidence>
<dbReference type="GO" id="GO:0012505">
    <property type="term" value="C:endomembrane system"/>
    <property type="evidence" value="ECO:0007669"/>
    <property type="project" value="UniProtKB-SubCell"/>
</dbReference>
<dbReference type="InterPro" id="IPR016024">
    <property type="entry name" value="ARM-type_fold"/>
</dbReference>
<evidence type="ECO:0000256" key="4">
    <source>
        <dbReference type="ARBA" id="ARBA00022927"/>
    </source>
</evidence>
<dbReference type="Pfam" id="PF01602">
    <property type="entry name" value="Adaptin_N"/>
    <property type="match status" value="1"/>
</dbReference>
<dbReference type="SMART" id="SM01020">
    <property type="entry name" value="B2-adapt-app_C"/>
    <property type="match status" value="1"/>
</dbReference>
<comment type="similarity">
    <text evidence="2">Belongs to the adaptor complexes large subunit family.</text>
</comment>
<dbReference type="SUPFAM" id="SSF49348">
    <property type="entry name" value="Clathrin adaptor appendage domain"/>
    <property type="match status" value="1"/>
</dbReference>
<dbReference type="GO" id="GO:0006886">
    <property type="term" value="P:intracellular protein transport"/>
    <property type="evidence" value="ECO:0007669"/>
    <property type="project" value="InterPro"/>
</dbReference>
<dbReference type="InterPro" id="IPR011989">
    <property type="entry name" value="ARM-like"/>
</dbReference>
<dbReference type="Gene3D" id="1.25.10.10">
    <property type="entry name" value="Leucine-rich Repeat Variant"/>
    <property type="match status" value="1"/>
</dbReference>
<dbReference type="STRING" id="133385.A0A2T9YSE7"/>
<evidence type="ECO:0000259" key="7">
    <source>
        <dbReference type="SMART" id="SM01020"/>
    </source>
</evidence>
<evidence type="ECO:0000256" key="3">
    <source>
        <dbReference type="ARBA" id="ARBA00022448"/>
    </source>
</evidence>
<dbReference type="InterPro" id="IPR015151">
    <property type="entry name" value="B-adaptin_app_sub_C"/>
</dbReference>
<dbReference type="InterPro" id="IPR013037">
    <property type="entry name" value="Clathrin_b-adaptin_app_Ig-like"/>
</dbReference>
<evidence type="ECO:0000256" key="2">
    <source>
        <dbReference type="ARBA" id="ARBA00006613"/>
    </source>
</evidence>
<keyword evidence="4" id="KW-0653">Protein transport</keyword>
<evidence type="ECO:0000256" key="6">
    <source>
        <dbReference type="SAM" id="MobiDB-lite"/>
    </source>
</evidence>
<dbReference type="InterPro" id="IPR013041">
    <property type="entry name" value="Clathrin_app_Ig-like_sf"/>
</dbReference>
<dbReference type="GO" id="GO:0030131">
    <property type="term" value="C:clathrin adaptor complex"/>
    <property type="evidence" value="ECO:0007669"/>
    <property type="project" value="InterPro"/>
</dbReference>
<dbReference type="InterPro" id="IPR009028">
    <property type="entry name" value="Coatomer/calthrin_app_sub_C"/>
</dbReference>
<dbReference type="Gene3D" id="3.30.310.10">
    <property type="entry name" value="TATA-Binding Protein"/>
    <property type="match status" value="1"/>
</dbReference>
<gene>
    <name evidence="8" type="ORF">BB561_001964</name>
</gene>
<dbReference type="InterPro" id="IPR026739">
    <property type="entry name" value="AP_beta"/>
</dbReference>
<keyword evidence="3" id="KW-0813">Transport</keyword>
<sequence length="1007" mass="112845">MKYVPQTTPDAIDIIERIKPRFLHNNSSVILSSIRLVAYLMNYIDDKSYLESLCKQITNPLVVLLNFGAQVQLVTLKSIQLLYERWPLTIQGQLQSFFCKYRDPIYIKVEKLKLLVILADEDTAALLLMELEEYSLENNEEFVSKVIDAIGTLSIKFAKSSSLGVSILMSLLKKKSSLVANLIFTTMQNIFVRYPNRYKKYLTFMFLYEPNVTDPDAQSSLIWLAGTYLNTIKNFEAIIYKYANNFSKYSPKVQSAILISLAKFYIAKPSILDGIITDVLTAATNESTDPDIRDRAFFYWRLFSLSPTNAKAIVFSNAQSVSRIFDPIETDKLDNLLLQLSTLSSVIYDQNHKPIKENNKKFLKPSPALAKIRFPFPTPTYFNNDEQISDPSKVHKTSSPSNSPNSDQQNLKRYDSFEDNEVRDVVVSKSGEDCISPIHFGASTLPSPDKLSDESLNQDPYLALADYPLGDDANEPLPGSFYPWAQSITPNVNNSSQANTLHKVFSKTFQTYGLTQDPHSAEQLAEETFANTISKYNSNYQTPIYYTTNVSNNFNFTDNNMFSDLNPLNNSKPTVLSKSTTTPLTANTNSNAYQFSNNQAYPGRSQSIAEIKNTSFTENGLTSLDPLANTFGKMGINNNHLSNDQTKNLLTSVTQPSNLTLANKPSNFSLLSQQGLYQSLPLNQQQNNNSILASASNEIPPTPGVGLGVTLGTKDQFNSSVQASNAQPSMGNNNSFKQINTSNDKNHLSTTKNSSMDLYNNFEHAQNNTTLPGSLQSKLLDSQQSNGLEIYGAFERLKEEVSLVLTCSNLSTIQITEFALQLNLNTFGIVPGSPMSIPNDCLNPGDKACIKIPLIIGESTMIQQITPINNLQMAIKCSLGIFYFQTTFSLHILLLDEKHGKLEQNDFLKNWYELTQPNQSVISFENKILDLTDIRNKLSMNNIFTIAQRKTDQFYVFFTSSKLFDQTVFVTEIKFTLDLKFAQVVSKSINTLYLTSHCEAIKGILVA</sequence>
<evidence type="ECO:0000256" key="1">
    <source>
        <dbReference type="ARBA" id="ARBA00004308"/>
    </source>
</evidence>
<reference evidence="8 9" key="1">
    <citation type="journal article" date="2018" name="MBio">
        <title>Comparative Genomics Reveals the Core Gene Toolbox for the Fungus-Insect Symbiosis.</title>
        <authorList>
            <person name="Wang Y."/>
            <person name="Stata M."/>
            <person name="Wang W."/>
            <person name="Stajich J.E."/>
            <person name="White M.M."/>
            <person name="Moncalvo J.M."/>
        </authorList>
    </citation>
    <scope>NUCLEOTIDE SEQUENCE [LARGE SCALE GENOMIC DNA]</scope>
    <source>
        <strain evidence="8 9">SWE-8-4</strain>
    </source>
</reference>
<dbReference type="Proteomes" id="UP000245383">
    <property type="component" value="Unassembled WGS sequence"/>
</dbReference>
<dbReference type="OrthoDB" id="10254310at2759"/>
<feature type="domain" description="Beta-adaptin appendage C-terminal subdomain" evidence="7">
    <location>
        <begin position="895"/>
        <end position="1006"/>
    </location>
</feature>
<evidence type="ECO:0000313" key="9">
    <source>
        <dbReference type="Proteomes" id="UP000245383"/>
    </source>
</evidence>
<dbReference type="InterPro" id="IPR012295">
    <property type="entry name" value="TBP_dom_sf"/>
</dbReference>
<dbReference type="AlphaFoldDB" id="A0A2T9YSE7"/>
<name>A0A2T9YSE7_9FUNG</name>
<dbReference type="SUPFAM" id="SSF55711">
    <property type="entry name" value="Subdomain of clathrin and coatomer appendage domain"/>
    <property type="match status" value="1"/>
</dbReference>
<dbReference type="Pfam" id="PF09066">
    <property type="entry name" value="B2-adapt-app_C"/>
    <property type="match status" value="1"/>
</dbReference>
<dbReference type="InterPro" id="IPR002553">
    <property type="entry name" value="Clathrin/coatomer_adapt-like_N"/>
</dbReference>
<feature type="region of interest" description="Disordered" evidence="6">
    <location>
        <begin position="385"/>
        <end position="417"/>
    </location>
</feature>
<dbReference type="PANTHER" id="PTHR11134">
    <property type="entry name" value="ADAPTOR COMPLEX SUBUNIT BETA FAMILY MEMBER"/>
    <property type="match status" value="1"/>
</dbReference>
<feature type="region of interest" description="Disordered" evidence="6">
    <location>
        <begin position="721"/>
        <end position="754"/>
    </location>
</feature>
<proteinExistence type="inferred from homology"/>
<comment type="subcellular location">
    <subcellularLocation>
        <location evidence="1">Endomembrane system</location>
    </subcellularLocation>
</comment>
<accession>A0A2T9YSE7</accession>
<keyword evidence="5" id="KW-0472">Membrane</keyword>
<dbReference type="SUPFAM" id="SSF48371">
    <property type="entry name" value="ARM repeat"/>
    <property type="match status" value="1"/>
</dbReference>
<organism evidence="8 9">
    <name type="scientific">Smittium simulii</name>
    <dbReference type="NCBI Taxonomy" id="133385"/>
    <lineage>
        <taxon>Eukaryota</taxon>
        <taxon>Fungi</taxon>
        <taxon>Fungi incertae sedis</taxon>
        <taxon>Zoopagomycota</taxon>
        <taxon>Kickxellomycotina</taxon>
        <taxon>Harpellomycetes</taxon>
        <taxon>Harpellales</taxon>
        <taxon>Legeriomycetaceae</taxon>
        <taxon>Smittium</taxon>
    </lineage>
</organism>